<proteinExistence type="predicted"/>
<comment type="caution">
    <text evidence="1">The sequence shown here is derived from an EMBL/GenBank/DDBJ whole genome shotgun (WGS) entry which is preliminary data.</text>
</comment>
<dbReference type="AlphaFoldDB" id="A0A1R3JP02"/>
<organism evidence="1 2">
    <name type="scientific">Corchorus olitorius</name>
    <dbReference type="NCBI Taxonomy" id="93759"/>
    <lineage>
        <taxon>Eukaryota</taxon>
        <taxon>Viridiplantae</taxon>
        <taxon>Streptophyta</taxon>
        <taxon>Embryophyta</taxon>
        <taxon>Tracheophyta</taxon>
        <taxon>Spermatophyta</taxon>
        <taxon>Magnoliopsida</taxon>
        <taxon>eudicotyledons</taxon>
        <taxon>Gunneridae</taxon>
        <taxon>Pentapetalae</taxon>
        <taxon>rosids</taxon>
        <taxon>malvids</taxon>
        <taxon>Malvales</taxon>
        <taxon>Malvaceae</taxon>
        <taxon>Grewioideae</taxon>
        <taxon>Apeibeae</taxon>
        <taxon>Corchorus</taxon>
    </lineage>
</organism>
<evidence type="ECO:0000313" key="1">
    <source>
        <dbReference type="EMBL" id="OMO96531.1"/>
    </source>
</evidence>
<dbReference type="EMBL" id="AWUE01015625">
    <property type="protein sequence ID" value="OMO96531.1"/>
    <property type="molecule type" value="Genomic_DNA"/>
</dbReference>
<dbReference type="Proteomes" id="UP000187203">
    <property type="component" value="Unassembled WGS sequence"/>
</dbReference>
<name>A0A1R3JP02_9ROSI</name>
<sequence>MASSKQKVKLMKMRYYGIASHYGSRQDPLRVRKKEVRISPAFTRNENFELIAEFKASLDALTLFLD</sequence>
<evidence type="ECO:0000313" key="2">
    <source>
        <dbReference type="Proteomes" id="UP000187203"/>
    </source>
</evidence>
<reference evidence="2" key="1">
    <citation type="submission" date="2013-09" db="EMBL/GenBank/DDBJ databases">
        <title>Corchorus olitorius genome sequencing.</title>
        <authorList>
            <person name="Alam M."/>
            <person name="Haque M.S."/>
            <person name="Islam M.S."/>
            <person name="Emdad E.M."/>
            <person name="Islam M.M."/>
            <person name="Ahmed B."/>
            <person name="Halim A."/>
            <person name="Hossen Q.M.M."/>
            <person name="Hossain M.Z."/>
            <person name="Ahmed R."/>
            <person name="Khan M.M."/>
            <person name="Islam R."/>
            <person name="Rashid M.M."/>
            <person name="Khan S.A."/>
            <person name="Rahman M.S."/>
            <person name="Alam M."/>
            <person name="Yahiya A.S."/>
            <person name="Khan M.S."/>
            <person name="Azam M.S."/>
            <person name="Haque T."/>
            <person name="Lashkar M.Z.H."/>
            <person name="Akhand A.I."/>
            <person name="Morshed G."/>
            <person name="Roy S."/>
            <person name="Uddin K.S."/>
            <person name="Rabeya T."/>
            <person name="Hossain A.S."/>
            <person name="Chowdhury A."/>
            <person name="Snigdha A.R."/>
            <person name="Mortoza M.S."/>
            <person name="Matin S.A."/>
            <person name="Hoque S.M.E."/>
            <person name="Islam M.K."/>
            <person name="Roy D.K."/>
            <person name="Haider R."/>
            <person name="Moosa M.M."/>
            <person name="Elias S.M."/>
            <person name="Hasan A.M."/>
            <person name="Jahan S."/>
            <person name="Shafiuddin M."/>
            <person name="Mahmood N."/>
            <person name="Shommy N.S."/>
        </authorList>
    </citation>
    <scope>NUCLEOTIDE SEQUENCE [LARGE SCALE GENOMIC DNA]</scope>
    <source>
        <strain evidence="2">cv. O-4</strain>
    </source>
</reference>
<gene>
    <name evidence="1" type="ORF">COLO4_15220</name>
</gene>
<protein>
    <submittedName>
        <fullName evidence="1">Uncharacterized protein</fullName>
    </submittedName>
</protein>
<accession>A0A1R3JP02</accession>
<keyword evidence="2" id="KW-1185">Reference proteome</keyword>